<dbReference type="InterPro" id="IPR028082">
    <property type="entry name" value="Peripla_BP_I"/>
</dbReference>
<comment type="caution">
    <text evidence="4">The sequence shown here is derived from an EMBL/GenBank/DDBJ whole genome shotgun (WGS) entry which is preliminary data.</text>
</comment>
<dbReference type="InterPro" id="IPR003760">
    <property type="entry name" value="PnrA-like"/>
</dbReference>
<keyword evidence="2" id="KW-0812">Transmembrane</keyword>
<evidence type="ECO:0000313" key="5">
    <source>
        <dbReference type="Proteomes" id="UP000240880"/>
    </source>
</evidence>
<dbReference type="InterPro" id="IPR052910">
    <property type="entry name" value="ABC-Purine-Binding"/>
</dbReference>
<sequence length="376" mass="40849">MMDNIVGISRITMVIVAIILIIVAGVAIYVTTSKSIHPVTSSSTAVTPFKIAIISAYPSDSYFAEYTLAGLEQAASALNTSQRPIIVTPLYNVPQSSIISTTQTLAQQGYKFIILYIDYISQYVEIAKANPGVLFADEYAIPNGFNLSTYNFRDPESNTYTYNASNMVGWIPDLNGAYYVAGVAAALITHSGKIGFVAAFNIPVLATWYNNFANGVHSVNKSIQVYYAFSNDWSDPTKGAAAADSLISLGCDVIATAGDTQSIGAAEEATRKGVFAIGYPFNVNNISAQYMLGSVYFNATALMYTMIQDALNNNLEHHFYTLDMAHHGEAFLLNPYLVSNGIITQSMLNRIKEAEQLVINYTYTPTFNGTFPPISS</sequence>
<accession>A0A2R6AAF8</accession>
<reference evidence="4 5" key="1">
    <citation type="submission" date="2017-04" db="EMBL/GenBank/DDBJ databases">
        <title>Novel microbial lineages endemic to geothermal iron-oxide mats fill important gaps in the evolutionary history of Archaea.</title>
        <authorList>
            <person name="Jay Z.J."/>
            <person name="Beam J.P."/>
            <person name="Dlakic M."/>
            <person name="Rusch D.B."/>
            <person name="Kozubal M.A."/>
            <person name="Inskeep W.P."/>
        </authorList>
    </citation>
    <scope>NUCLEOTIDE SEQUENCE [LARGE SCALE GENOMIC DNA]</scope>
    <source>
        <strain evidence="4">OSP_D</strain>
    </source>
</reference>
<proteinExistence type="predicted"/>
<organism evidence="4 5">
    <name type="scientific">Candidatus Marsarchaeota G1 archaeon OSP_D</name>
    <dbReference type="NCBI Taxonomy" id="1978155"/>
    <lineage>
        <taxon>Archaea</taxon>
        <taxon>Candidatus Marsarchaeota</taxon>
        <taxon>Candidatus Marsarchaeota group 1</taxon>
    </lineage>
</organism>
<dbReference type="SUPFAM" id="SSF53822">
    <property type="entry name" value="Periplasmic binding protein-like I"/>
    <property type="match status" value="1"/>
</dbReference>
<dbReference type="AlphaFoldDB" id="A0A2R6AAF8"/>
<dbReference type="EMBL" id="NEXC01000029">
    <property type="protein sequence ID" value="PSN83283.1"/>
    <property type="molecule type" value="Genomic_DNA"/>
</dbReference>
<protein>
    <recommendedName>
        <fullName evidence="3">ABC transporter substrate-binding protein PnrA-like domain-containing protein</fullName>
    </recommendedName>
</protein>
<name>A0A2R6AAF8_9ARCH</name>
<gene>
    <name evidence="4" type="ORF">B9Q01_05215</name>
</gene>
<keyword evidence="2" id="KW-0472">Membrane</keyword>
<evidence type="ECO:0000256" key="1">
    <source>
        <dbReference type="ARBA" id="ARBA00022729"/>
    </source>
</evidence>
<evidence type="ECO:0000313" key="4">
    <source>
        <dbReference type="EMBL" id="PSN83283.1"/>
    </source>
</evidence>
<dbReference type="GO" id="GO:0005886">
    <property type="term" value="C:plasma membrane"/>
    <property type="evidence" value="ECO:0007669"/>
    <property type="project" value="InterPro"/>
</dbReference>
<dbReference type="Gene3D" id="3.40.50.2300">
    <property type="match status" value="2"/>
</dbReference>
<dbReference type="Pfam" id="PF02608">
    <property type="entry name" value="Bmp"/>
    <property type="match status" value="1"/>
</dbReference>
<evidence type="ECO:0000259" key="3">
    <source>
        <dbReference type="Pfam" id="PF02608"/>
    </source>
</evidence>
<dbReference type="Proteomes" id="UP000240880">
    <property type="component" value="Unassembled WGS sequence"/>
</dbReference>
<dbReference type="PANTHER" id="PTHR43208:SF1">
    <property type="entry name" value="ABC TRANSPORTER SUBSTRATE-BINDING PROTEIN"/>
    <property type="match status" value="1"/>
</dbReference>
<dbReference type="PANTHER" id="PTHR43208">
    <property type="entry name" value="ABC TRANSPORTER SUBSTRATE-BINDING PROTEIN"/>
    <property type="match status" value="1"/>
</dbReference>
<evidence type="ECO:0000256" key="2">
    <source>
        <dbReference type="SAM" id="Phobius"/>
    </source>
</evidence>
<keyword evidence="2" id="KW-1133">Transmembrane helix</keyword>
<feature type="domain" description="ABC transporter substrate-binding protein PnrA-like" evidence="3">
    <location>
        <begin position="95"/>
        <end position="315"/>
    </location>
</feature>
<feature type="transmembrane region" description="Helical" evidence="2">
    <location>
        <begin position="12"/>
        <end position="30"/>
    </location>
</feature>
<keyword evidence="1" id="KW-0732">Signal</keyword>